<reference evidence="1 2" key="1">
    <citation type="submission" date="2019-11" db="EMBL/GenBank/DDBJ databases">
        <title>Whole-genome sequence of Rhodoplanes serenus DSM 18633, type strain.</title>
        <authorList>
            <person name="Kyndt J.A."/>
            <person name="Meyer T.E."/>
        </authorList>
    </citation>
    <scope>NUCLEOTIDE SEQUENCE [LARGE SCALE GENOMIC DNA]</scope>
    <source>
        <strain evidence="1 2">DSM 18633</strain>
    </source>
</reference>
<dbReference type="GO" id="GO:0016788">
    <property type="term" value="F:hydrolase activity, acting on ester bonds"/>
    <property type="evidence" value="ECO:0007669"/>
    <property type="project" value="UniProtKB-ARBA"/>
</dbReference>
<dbReference type="Proteomes" id="UP000438991">
    <property type="component" value="Unassembled WGS sequence"/>
</dbReference>
<name>A0A327K8S7_9BRAD</name>
<dbReference type="Gene3D" id="3.40.50.1110">
    <property type="entry name" value="SGNH hydrolase"/>
    <property type="match status" value="1"/>
</dbReference>
<dbReference type="AlphaFoldDB" id="A0A327K8S7"/>
<keyword evidence="1" id="KW-0378">Hydrolase</keyword>
<dbReference type="Pfam" id="PF25182">
    <property type="entry name" value="NonGDSL"/>
    <property type="match status" value="1"/>
</dbReference>
<protein>
    <submittedName>
        <fullName evidence="1">SGNH/GDSL hydrolase family protein</fullName>
    </submittedName>
</protein>
<evidence type="ECO:0000313" key="1">
    <source>
        <dbReference type="EMBL" id="MTW17515.1"/>
    </source>
</evidence>
<accession>A0A327K8S7</accession>
<dbReference type="InterPro" id="IPR036514">
    <property type="entry name" value="SGNH_hydro_sf"/>
</dbReference>
<organism evidence="1 2">
    <name type="scientific">Rhodoplanes serenus</name>
    <dbReference type="NCBI Taxonomy" id="200615"/>
    <lineage>
        <taxon>Bacteria</taxon>
        <taxon>Pseudomonadati</taxon>
        <taxon>Pseudomonadota</taxon>
        <taxon>Alphaproteobacteria</taxon>
        <taxon>Hyphomicrobiales</taxon>
        <taxon>Nitrobacteraceae</taxon>
        <taxon>Rhodoplanes</taxon>
    </lineage>
</organism>
<proteinExistence type="predicted"/>
<dbReference type="EMBL" id="WNKV01000011">
    <property type="protein sequence ID" value="MTW17515.1"/>
    <property type="molecule type" value="Genomic_DNA"/>
</dbReference>
<dbReference type="RefSeq" id="WP_111384946.1">
    <property type="nucleotide sequence ID" value="NZ_NPEW01000065.1"/>
</dbReference>
<dbReference type="InterPro" id="IPR057572">
    <property type="entry name" value="NonGDSL"/>
</dbReference>
<dbReference type="SUPFAM" id="SSF52266">
    <property type="entry name" value="SGNH hydrolase"/>
    <property type="match status" value="1"/>
</dbReference>
<comment type="caution">
    <text evidence="1">The sequence shown here is derived from an EMBL/GenBank/DDBJ whole genome shotgun (WGS) entry which is preliminary data.</text>
</comment>
<sequence length="267" mass="28223">MTGAVVARAVLRRALPVLAGLLPALAGLWLVGGAWAEPEAALCQVPDGLVQADFPMPRVAEAIAAKRLDIAVLGSASSALGGPAGSGKSYPARFEAALAAELPGVTVRVTPYAKARQSAAEMEREIAPVLAAQKPALVIWQTGTADAIRGIDPEDFRVALEDGVASLRAGGADIVLMNMQFSPRTESMIAVSAYADVMRFVALQHAVNLFDRFAVMKHWNETGVFDLNAATKKMDMAERVHDCFGRLLTRLVTEGAALTTQGEKTND</sequence>
<evidence type="ECO:0000313" key="2">
    <source>
        <dbReference type="Proteomes" id="UP000438991"/>
    </source>
</evidence>
<gene>
    <name evidence="1" type="ORF">GJ689_15020</name>
</gene>